<dbReference type="GO" id="GO:0009236">
    <property type="term" value="P:cobalamin biosynthetic process"/>
    <property type="evidence" value="ECO:0007669"/>
    <property type="project" value="UniProtKB-UniRule"/>
</dbReference>
<evidence type="ECO:0000256" key="1">
    <source>
        <dbReference type="ARBA" id="ARBA00001946"/>
    </source>
</evidence>
<evidence type="ECO:0000256" key="17">
    <source>
        <dbReference type="ARBA" id="ARBA00048623"/>
    </source>
</evidence>
<evidence type="ECO:0000256" key="10">
    <source>
        <dbReference type="ARBA" id="ARBA00022692"/>
    </source>
</evidence>
<evidence type="ECO:0000256" key="13">
    <source>
        <dbReference type="ARBA" id="ARBA00023136"/>
    </source>
</evidence>
<comment type="subcellular location">
    <subcellularLocation>
        <location evidence="2 19">Cell membrane</location>
        <topology evidence="2 19">Multi-pass membrane protein</topology>
    </subcellularLocation>
</comment>
<organism evidence="20 21">
    <name type="scientific">Stagnihabitans tardus</name>
    <dbReference type="NCBI Taxonomy" id="2699202"/>
    <lineage>
        <taxon>Bacteria</taxon>
        <taxon>Pseudomonadati</taxon>
        <taxon>Pseudomonadota</taxon>
        <taxon>Alphaproteobacteria</taxon>
        <taxon>Rhodobacterales</taxon>
        <taxon>Paracoccaceae</taxon>
        <taxon>Stagnihabitans</taxon>
    </lineage>
</organism>
<keyword evidence="21" id="KW-1185">Reference proteome</keyword>
<keyword evidence="7 19" id="KW-1003">Cell membrane</keyword>
<evidence type="ECO:0000313" key="21">
    <source>
        <dbReference type="Proteomes" id="UP001193501"/>
    </source>
</evidence>
<proteinExistence type="inferred from homology"/>
<dbReference type="InterPro" id="IPR003805">
    <property type="entry name" value="CobS"/>
</dbReference>
<feature type="transmembrane region" description="Helical" evidence="19">
    <location>
        <begin position="170"/>
        <end position="189"/>
    </location>
</feature>
<keyword evidence="13 19" id="KW-0472">Membrane</keyword>
<comment type="catalytic activity">
    <reaction evidence="18 19">
        <text>alpha-ribazole 5'-phosphate + adenosylcob(III)inamide-GDP = adenosylcob(III)alamin 5'-phosphate + GMP + H(+)</text>
        <dbReference type="Rhea" id="RHEA:23560"/>
        <dbReference type="ChEBI" id="CHEBI:15378"/>
        <dbReference type="ChEBI" id="CHEBI:57918"/>
        <dbReference type="ChEBI" id="CHEBI:58115"/>
        <dbReference type="ChEBI" id="CHEBI:60487"/>
        <dbReference type="ChEBI" id="CHEBI:60493"/>
        <dbReference type="EC" id="2.7.8.26"/>
    </reaction>
</comment>
<dbReference type="HAMAP" id="MF_00719">
    <property type="entry name" value="CobS"/>
    <property type="match status" value="1"/>
</dbReference>
<keyword evidence="10 19" id="KW-0812">Transmembrane</keyword>
<dbReference type="Proteomes" id="UP001193501">
    <property type="component" value="Unassembled WGS sequence"/>
</dbReference>
<dbReference type="Pfam" id="PF02654">
    <property type="entry name" value="CobS"/>
    <property type="match status" value="1"/>
</dbReference>
<keyword evidence="11 19" id="KW-0460">Magnesium</keyword>
<dbReference type="RefSeq" id="WP_168774066.1">
    <property type="nucleotide sequence ID" value="NZ_JAABNR010000005.1"/>
</dbReference>
<evidence type="ECO:0000256" key="2">
    <source>
        <dbReference type="ARBA" id="ARBA00004651"/>
    </source>
</evidence>
<evidence type="ECO:0000256" key="19">
    <source>
        <dbReference type="HAMAP-Rule" id="MF_00719"/>
    </source>
</evidence>
<dbReference type="PANTHER" id="PTHR34148:SF1">
    <property type="entry name" value="ADENOSYLCOBINAMIDE-GDP RIBAZOLETRANSFERASE"/>
    <property type="match status" value="1"/>
</dbReference>
<comment type="caution">
    <text evidence="20">The sequence shown here is derived from an EMBL/GenBank/DDBJ whole genome shotgun (WGS) entry which is preliminary data.</text>
</comment>
<accession>A0AAE4YCS8</accession>
<evidence type="ECO:0000256" key="3">
    <source>
        <dbReference type="ARBA" id="ARBA00004663"/>
    </source>
</evidence>
<comment type="catalytic activity">
    <reaction evidence="17 19">
        <text>alpha-ribazole + adenosylcob(III)inamide-GDP = adenosylcob(III)alamin + GMP + H(+)</text>
        <dbReference type="Rhea" id="RHEA:16049"/>
        <dbReference type="ChEBI" id="CHEBI:10329"/>
        <dbReference type="ChEBI" id="CHEBI:15378"/>
        <dbReference type="ChEBI" id="CHEBI:18408"/>
        <dbReference type="ChEBI" id="CHEBI:58115"/>
        <dbReference type="ChEBI" id="CHEBI:60487"/>
        <dbReference type="EC" id="2.7.8.26"/>
    </reaction>
</comment>
<protein>
    <recommendedName>
        <fullName evidence="6 19">Adenosylcobinamide-GDP ribazoletransferase</fullName>
        <ecNumber evidence="5 19">2.7.8.26</ecNumber>
    </recommendedName>
    <alternativeName>
        <fullName evidence="16 19">Cobalamin synthase</fullName>
    </alternativeName>
    <alternativeName>
        <fullName evidence="15 19">Cobalamin-5'-phosphate synthase</fullName>
    </alternativeName>
</protein>
<keyword evidence="12 19" id="KW-1133">Transmembrane helix</keyword>
<reference evidence="20" key="1">
    <citation type="submission" date="2020-01" db="EMBL/GenBank/DDBJ databases">
        <authorList>
            <person name="Chen W.-M."/>
        </authorList>
    </citation>
    <scope>NUCLEOTIDE SEQUENCE</scope>
    <source>
        <strain evidence="20">CYK-10</strain>
    </source>
</reference>
<comment type="function">
    <text evidence="14 19">Joins adenosylcobinamide-GDP and alpha-ribazole to generate adenosylcobalamin (Ado-cobalamin). Also synthesizes adenosylcobalamin 5'-phosphate from adenosylcobinamide-GDP and alpha-ribazole 5'-phosphate.</text>
</comment>
<dbReference type="PANTHER" id="PTHR34148">
    <property type="entry name" value="ADENOSYLCOBINAMIDE-GDP RIBAZOLETRANSFERASE"/>
    <property type="match status" value="1"/>
</dbReference>
<comment type="cofactor">
    <cofactor evidence="1 19">
        <name>Mg(2+)</name>
        <dbReference type="ChEBI" id="CHEBI:18420"/>
    </cofactor>
</comment>
<dbReference type="GO" id="GO:0008818">
    <property type="term" value="F:cobalamin 5'-phosphate synthase activity"/>
    <property type="evidence" value="ECO:0007669"/>
    <property type="project" value="UniProtKB-UniRule"/>
</dbReference>
<dbReference type="NCBIfam" id="TIGR00317">
    <property type="entry name" value="cobS"/>
    <property type="match status" value="1"/>
</dbReference>
<name>A0AAE4YCS8_9RHOB</name>
<feature type="transmembrane region" description="Helical" evidence="19">
    <location>
        <begin position="33"/>
        <end position="52"/>
    </location>
</feature>
<dbReference type="EMBL" id="JAABNR010000005">
    <property type="protein sequence ID" value="NBZ87255.1"/>
    <property type="molecule type" value="Genomic_DNA"/>
</dbReference>
<comment type="pathway">
    <text evidence="3 19">Cofactor biosynthesis; adenosylcobalamin biosynthesis; adenosylcobalamin from cob(II)yrinate a,c-diamide: step 7/7.</text>
</comment>
<keyword evidence="8 19" id="KW-0169">Cobalamin biosynthesis</keyword>
<keyword evidence="9 19" id="KW-0808">Transferase</keyword>
<evidence type="ECO:0000256" key="12">
    <source>
        <dbReference type="ARBA" id="ARBA00022989"/>
    </source>
</evidence>
<gene>
    <name evidence="19 20" type="primary">cobS</name>
    <name evidence="20" type="ORF">GV832_06640</name>
</gene>
<dbReference type="GO" id="GO:0051073">
    <property type="term" value="F:adenosylcobinamide-GDP ribazoletransferase activity"/>
    <property type="evidence" value="ECO:0007669"/>
    <property type="project" value="UniProtKB-UniRule"/>
</dbReference>
<evidence type="ECO:0000256" key="6">
    <source>
        <dbReference type="ARBA" id="ARBA00015850"/>
    </source>
</evidence>
<comment type="similarity">
    <text evidence="4 19">Belongs to the CobS family.</text>
</comment>
<evidence type="ECO:0000256" key="18">
    <source>
        <dbReference type="ARBA" id="ARBA00049504"/>
    </source>
</evidence>
<evidence type="ECO:0000256" key="4">
    <source>
        <dbReference type="ARBA" id="ARBA00010561"/>
    </source>
</evidence>
<dbReference type="AlphaFoldDB" id="A0AAE4YCS8"/>
<evidence type="ECO:0000256" key="11">
    <source>
        <dbReference type="ARBA" id="ARBA00022842"/>
    </source>
</evidence>
<feature type="transmembrane region" description="Helical" evidence="19">
    <location>
        <begin position="195"/>
        <end position="213"/>
    </location>
</feature>
<dbReference type="GO" id="GO:0005886">
    <property type="term" value="C:plasma membrane"/>
    <property type="evidence" value="ECO:0007669"/>
    <property type="project" value="UniProtKB-SubCell"/>
</dbReference>
<evidence type="ECO:0000256" key="5">
    <source>
        <dbReference type="ARBA" id="ARBA00013200"/>
    </source>
</evidence>
<evidence type="ECO:0000256" key="14">
    <source>
        <dbReference type="ARBA" id="ARBA00025228"/>
    </source>
</evidence>
<dbReference type="EC" id="2.7.8.26" evidence="5 19"/>
<feature type="transmembrane region" description="Helical" evidence="19">
    <location>
        <begin position="128"/>
        <end position="149"/>
    </location>
</feature>
<evidence type="ECO:0000256" key="7">
    <source>
        <dbReference type="ARBA" id="ARBA00022475"/>
    </source>
</evidence>
<evidence type="ECO:0000256" key="9">
    <source>
        <dbReference type="ARBA" id="ARBA00022679"/>
    </source>
</evidence>
<evidence type="ECO:0000256" key="8">
    <source>
        <dbReference type="ARBA" id="ARBA00022573"/>
    </source>
</evidence>
<evidence type="ECO:0000256" key="16">
    <source>
        <dbReference type="ARBA" id="ARBA00032853"/>
    </source>
</evidence>
<feature type="transmembrane region" description="Helical" evidence="19">
    <location>
        <begin position="104"/>
        <end position="122"/>
    </location>
</feature>
<evidence type="ECO:0000256" key="15">
    <source>
        <dbReference type="ARBA" id="ARBA00032605"/>
    </source>
</evidence>
<evidence type="ECO:0000313" key="20">
    <source>
        <dbReference type="EMBL" id="NBZ87255.1"/>
    </source>
</evidence>
<sequence length="242" mass="24643">MALNSFLLAVQFLTRLPVSPAYSEAAMAASPRWYPAAGVLVGAVGALVWGLAPWPPLVSALVTLAVMVAVTGGLHEDGLADTFDGLGGVRPKERAMEIMRDSRIGTYGVLALVVSLGVRGAGFAELQALPFVLVAGAAASRGAMVWAMATSRYARATGAGSAVAGGIDAATVRVAAVTVALALVPLLFVLPLGQVALGLLGLGLGAWAIRAWYQRRLGGYTGDCLGAVQQCAEIGFILGLLA</sequence>